<dbReference type="Proteomes" id="UP000801428">
    <property type="component" value="Unassembled WGS sequence"/>
</dbReference>
<dbReference type="EMBL" id="SWKU01000014">
    <property type="protein sequence ID" value="KAF3000783.1"/>
    <property type="molecule type" value="Genomic_DNA"/>
</dbReference>
<evidence type="ECO:0000256" key="5">
    <source>
        <dbReference type="SAM" id="MobiDB-lite"/>
    </source>
</evidence>
<dbReference type="SUPFAM" id="SSF50630">
    <property type="entry name" value="Acid proteases"/>
    <property type="match status" value="1"/>
</dbReference>
<organism evidence="7 8">
    <name type="scientific">Curvularia kusanoi</name>
    <name type="common">Cochliobolus kusanoi</name>
    <dbReference type="NCBI Taxonomy" id="90978"/>
    <lineage>
        <taxon>Eukaryota</taxon>
        <taxon>Fungi</taxon>
        <taxon>Dikarya</taxon>
        <taxon>Ascomycota</taxon>
        <taxon>Pezizomycotina</taxon>
        <taxon>Dothideomycetes</taxon>
        <taxon>Pleosporomycetidae</taxon>
        <taxon>Pleosporales</taxon>
        <taxon>Pleosporineae</taxon>
        <taxon>Pleosporaceae</taxon>
        <taxon>Curvularia</taxon>
    </lineage>
</organism>
<evidence type="ECO:0000256" key="4">
    <source>
        <dbReference type="ARBA" id="ARBA00023136"/>
    </source>
</evidence>
<protein>
    <recommendedName>
        <fullName evidence="9">Peptidase A1 domain-containing protein</fullName>
    </recommendedName>
</protein>
<dbReference type="Gene3D" id="2.40.70.10">
    <property type="entry name" value="Acid Proteases"/>
    <property type="match status" value="1"/>
</dbReference>
<evidence type="ECO:0000313" key="7">
    <source>
        <dbReference type="EMBL" id="KAF3000783.1"/>
    </source>
</evidence>
<dbReference type="AlphaFoldDB" id="A0A9P4TB32"/>
<sequence length="481" mass="51282">MGSPEQELSFTLSAARANTYVYGAEGFCSNKPNSCFVGHGGQYNKSLSLTARDSDPPIAPFADAGVDSNWTSDSVALGNGDTVRQFSFGTPNYQLSEPGSNPQAFIGVAVNSTFINALRKAKTISSNAYSLLWGDGFADEPRDGSFTLGGYDESIMGDPKVTKVITQQQVGCPEGMIVEVTGLSLNHEGGHTDNLLEDLGSLKVCIVPTLRAVMQLPKAYGDGLIAKMGAVRLDNGTNVYGATSPRLLPYTPLLDPDSAQNLQRTLLLTRKGDPYLDGQGVTQYNASRVGLTVLSMDSKDQMARLGGMFFSSAYLMVNHDKGEFTIASARNDATKELLVGVDTDNNCFAYLNGTVPGNAIPSPSPSDPQDSQDSASPLSTGAIVGIAVGVGAAVIVLAVVAFLLWRRRKSRRDVPTPQHTVLAAEPGKDRYIFERRGSEVLEAPAQGGVMKMSDDERDYAVELDGNSQPSELPNHTPMVPR</sequence>
<evidence type="ECO:0000256" key="1">
    <source>
        <dbReference type="ARBA" id="ARBA00004167"/>
    </source>
</evidence>
<proteinExistence type="predicted"/>
<keyword evidence="8" id="KW-1185">Reference proteome</keyword>
<gene>
    <name evidence="7" type="ORF">E8E13_005448</name>
</gene>
<feature type="transmembrane region" description="Helical" evidence="6">
    <location>
        <begin position="382"/>
        <end position="405"/>
    </location>
</feature>
<evidence type="ECO:0000256" key="3">
    <source>
        <dbReference type="ARBA" id="ARBA00022989"/>
    </source>
</evidence>
<keyword evidence="3 6" id="KW-1133">Transmembrane helix</keyword>
<evidence type="ECO:0000313" key="8">
    <source>
        <dbReference type="Proteomes" id="UP000801428"/>
    </source>
</evidence>
<feature type="region of interest" description="Disordered" evidence="5">
    <location>
        <begin position="358"/>
        <end position="377"/>
    </location>
</feature>
<comment type="subcellular location">
    <subcellularLocation>
        <location evidence="1">Membrane</location>
        <topology evidence="1">Single-pass membrane protein</topology>
    </subcellularLocation>
</comment>
<evidence type="ECO:0000256" key="6">
    <source>
        <dbReference type="SAM" id="Phobius"/>
    </source>
</evidence>
<name>A0A9P4TB32_CURKU</name>
<evidence type="ECO:0000256" key="2">
    <source>
        <dbReference type="ARBA" id="ARBA00022692"/>
    </source>
</evidence>
<keyword evidence="2 6" id="KW-0812">Transmembrane</keyword>
<keyword evidence="4 6" id="KW-0472">Membrane</keyword>
<dbReference type="InterPro" id="IPR021109">
    <property type="entry name" value="Peptidase_aspartic_dom_sf"/>
</dbReference>
<dbReference type="InterPro" id="IPR051694">
    <property type="entry name" value="Immunoregulatory_rcpt-like"/>
</dbReference>
<dbReference type="OrthoDB" id="5361565at2759"/>
<accession>A0A9P4TB32</accession>
<reference evidence="7" key="1">
    <citation type="submission" date="2019-04" db="EMBL/GenBank/DDBJ databases">
        <title>Sequencing of skin fungus with MAO and IRED activity.</title>
        <authorList>
            <person name="Marsaioli A.J."/>
            <person name="Bonatto J.M.C."/>
            <person name="Reis Junior O."/>
        </authorList>
    </citation>
    <scope>NUCLEOTIDE SEQUENCE</scope>
    <source>
        <strain evidence="7">30M1</strain>
    </source>
</reference>
<dbReference type="GO" id="GO:0071944">
    <property type="term" value="C:cell periphery"/>
    <property type="evidence" value="ECO:0007669"/>
    <property type="project" value="UniProtKB-ARBA"/>
</dbReference>
<dbReference type="PANTHER" id="PTHR15549">
    <property type="entry name" value="PAIRED IMMUNOGLOBULIN-LIKE TYPE 2 RECEPTOR"/>
    <property type="match status" value="1"/>
</dbReference>
<dbReference type="PANTHER" id="PTHR15549:SF26">
    <property type="entry name" value="AXIAL BUDDING PATTERN PROTEIN 2-RELATED"/>
    <property type="match status" value="1"/>
</dbReference>
<feature type="compositionally biased region" description="Low complexity" evidence="5">
    <location>
        <begin position="367"/>
        <end position="377"/>
    </location>
</feature>
<dbReference type="GO" id="GO:0016020">
    <property type="term" value="C:membrane"/>
    <property type="evidence" value="ECO:0007669"/>
    <property type="project" value="UniProtKB-SubCell"/>
</dbReference>
<evidence type="ECO:0008006" key="9">
    <source>
        <dbReference type="Google" id="ProtNLM"/>
    </source>
</evidence>
<comment type="caution">
    <text evidence="7">The sequence shown here is derived from an EMBL/GenBank/DDBJ whole genome shotgun (WGS) entry which is preliminary data.</text>
</comment>